<dbReference type="Proteomes" id="UP000717696">
    <property type="component" value="Unassembled WGS sequence"/>
</dbReference>
<reference evidence="3" key="1">
    <citation type="journal article" date="2021" name="Nat. Commun.">
        <title>Genetic determinants of endophytism in the Arabidopsis root mycobiome.</title>
        <authorList>
            <person name="Mesny F."/>
            <person name="Miyauchi S."/>
            <person name="Thiergart T."/>
            <person name="Pickel B."/>
            <person name="Atanasova L."/>
            <person name="Karlsson M."/>
            <person name="Huettel B."/>
            <person name="Barry K.W."/>
            <person name="Haridas S."/>
            <person name="Chen C."/>
            <person name="Bauer D."/>
            <person name="Andreopoulos W."/>
            <person name="Pangilinan J."/>
            <person name="LaButti K."/>
            <person name="Riley R."/>
            <person name="Lipzen A."/>
            <person name="Clum A."/>
            <person name="Drula E."/>
            <person name="Henrissat B."/>
            <person name="Kohler A."/>
            <person name="Grigoriev I.V."/>
            <person name="Martin F.M."/>
            <person name="Hacquard S."/>
        </authorList>
    </citation>
    <scope>NUCLEOTIDE SEQUENCE</scope>
    <source>
        <strain evidence="3">MPI-CAGE-AT-0021</strain>
    </source>
</reference>
<keyword evidence="4" id="KW-1185">Reference proteome</keyword>
<dbReference type="PANTHER" id="PTHR10622">
    <property type="entry name" value="HET DOMAIN-CONTAINING PROTEIN"/>
    <property type="match status" value="1"/>
</dbReference>
<evidence type="ECO:0000313" key="4">
    <source>
        <dbReference type="Proteomes" id="UP000717696"/>
    </source>
</evidence>
<dbReference type="EMBL" id="JAGMUU010000009">
    <property type="protein sequence ID" value="KAH7145549.1"/>
    <property type="molecule type" value="Genomic_DNA"/>
</dbReference>
<dbReference type="Pfam" id="PF06985">
    <property type="entry name" value="HET"/>
    <property type="match status" value="1"/>
</dbReference>
<organism evidence="3 4">
    <name type="scientific">Dactylonectria estremocensis</name>
    <dbReference type="NCBI Taxonomy" id="1079267"/>
    <lineage>
        <taxon>Eukaryota</taxon>
        <taxon>Fungi</taxon>
        <taxon>Dikarya</taxon>
        <taxon>Ascomycota</taxon>
        <taxon>Pezizomycotina</taxon>
        <taxon>Sordariomycetes</taxon>
        <taxon>Hypocreomycetidae</taxon>
        <taxon>Hypocreales</taxon>
        <taxon>Nectriaceae</taxon>
        <taxon>Dactylonectria</taxon>
    </lineage>
</organism>
<gene>
    <name evidence="3" type="ORF">B0J13DRAFT_584649</name>
</gene>
<accession>A0A9P9J6X3</accession>
<proteinExistence type="predicted"/>
<dbReference type="OrthoDB" id="674604at2759"/>
<dbReference type="PANTHER" id="PTHR10622:SF10">
    <property type="entry name" value="HET DOMAIN-CONTAINING PROTEIN"/>
    <property type="match status" value="1"/>
</dbReference>
<dbReference type="AlphaFoldDB" id="A0A9P9J6X3"/>
<dbReference type="InterPro" id="IPR058525">
    <property type="entry name" value="DUF8212"/>
</dbReference>
<evidence type="ECO:0000259" key="2">
    <source>
        <dbReference type="Pfam" id="PF26640"/>
    </source>
</evidence>
<protein>
    <submittedName>
        <fullName evidence="3">Heterokaryon incompatibility protein-domain-containing protein</fullName>
    </submittedName>
</protein>
<feature type="domain" description="Heterokaryon incompatibility" evidence="1">
    <location>
        <begin position="21"/>
        <end position="111"/>
    </location>
</feature>
<dbReference type="InterPro" id="IPR010730">
    <property type="entry name" value="HET"/>
</dbReference>
<evidence type="ECO:0000259" key="1">
    <source>
        <dbReference type="Pfam" id="PF06985"/>
    </source>
</evidence>
<comment type="caution">
    <text evidence="3">The sequence shown here is derived from an EMBL/GenBank/DDBJ whole genome shotgun (WGS) entry which is preliminary data.</text>
</comment>
<name>A0A9P9J6X3_9HYPO</name>
<feature type="domain" description="DUF8212" evidence="2">
    <location>
        <begin position="223"/>
        <end position="255"/>
    </location>
</feature>
<sequence length="286" mass="32264">MRLLNIHTLKLENFLGDVPPYAILSHTWGNGEVTLQDMDRSDLAQKPGWTKIVGFCKAVVKFFPEPLEYVWVDTCCIDKTSSAELSEAINAMFRWYQLAQCCFAYLEDVSHGASGPVGDVFEASRWFTRGWTLQELLAPRAVDFFDREWNFLGSRNELASRISTRTGVDEETLLGGDLSLASVAQRMSWAAGRHTTRLEDMAYCLLGIFSISMTMLYGEGESAFIRLQEEIIKEYDDHSIFAWDASTSSRVSCFKDLEEPRLFSHNGHWRSYGVEICIGIACAACG</sequence>
<dbReference type="Pfam" id="PF26640">
    <property type="entry name" value="DUF8212"/>
    <property type="match status" value="1"/>
</dbReference>
<evidence type="ECO:0000313" key="3">
    <source>
        <dbReference type="EMBL" id="KAH7145549.1"/>
    </source>
</evidence>